<sequence>MEYVKKEHPQDYQAILWFRNITGQPVILQAPGELYQWNTAITTFTGLPTVIGWAGHELNWRFPKRSEIDVRWSDVGKIYTSSDITEVSGLLRKYNVSYVYFGEAESKRFRNPGLFEEHPETFSKVFEYGDVRVFKLNR</sequence>
<dbReference type="Proteomes" id="UP000050360">
    <property type="component" value="Unassembled WGS sequence"/>
</dbReference>
<dbReference type="PANTHER" id="PTHR10790">
    <property type="entry name" value="TPR-DOMAIN CONTAINING PROTEIN"/>
    <property type="match status" value="1"/>
</dbReference>
<organism evidence="1 2">
    <name type="scientific">Candidatus Methanoperedens nitratireducens</name>
    <dbReference type="NCBI Taxonomy" id="1392998"/>
    <lineage>
        <taxon>Archaea</taxon>
        <taxon>Methanobacteriati</taxon>
        <taxon>Methanobacteriota</taxon>
        <taxon>Stenosarchaea group</taxon>
        <taxon>Methanomicrobia</taxon>
        <taxon>Methanosarcinales</taxon>
        <taxon>ANME-2 cluster</taxon>
        <taxon>Candidatus Methanoperedentaceae</taxon>
        <taxon>Candidatus Methanoperedens</taxon>
    </lineage>
</organism>
<reference evidence="1 2" key="1">
    <citation type="submission" date="2015-09" db="EMBL/GenBank/DDBJ databases">
        <title>A metagenomics-based metabolic model of nitrate-dependent anaerobic oxidation of methane by Methanoperedens-like archaea.</title>
        <authorList>
            <person name="Arshad A."/>
            <person name="Speth D.R."/>
            <person name="De Graaf R.M."/>
            <person name="Op Den Camp H.J."/>
            <person name="Jetten M.S."/>
            <person name="Welte C.U."/>
        </authorList>
    </citation>
    <scope>NUCLEOTIDE SEQUENCE [LARGE SCALE GENOMIC DNA]</scope>
</reference>
<name>A0A0N8KQ80_9EURY</name>
<comment type="caution">
    <text evidence="1">The sequence shown here is derived from an EMBL/GenBank/DDBJ whole genome shotgun (WGS) entry which is preliminary data.</text>
</comment>
<evidence type="ECO:0000313" key="2">
    <source>
        <dbReference type="Proteomes" id="UP000050360"/>
    </source>
</evidence>
<accession>A0A0N8KQ80</accession>
<gene>
    <name evidence="1" type="ORF">MPEBLZ_04034</name>
</gene>
<protein>
    <submittedName>
        <fullName evidence="1">Uncharacterized protein</fullName>
    </submittedName>
</protein>
<dbReference type="PANTHER" id="PTHR10790:SF51">
    <property type="entry name" value="TETRATRICOPEPTIDE REPEAT PROTEIN"/>
    <property type="match status" value="1"/>
</dbReference>
<dbReference type="AlphaFoldDB" id="A0A0N8KQ80"/>
<proteinExistence type="predicted"/>
<dbReference type="EMBL" id="LKCM01000364">
    <property type="protein sequence ID" value="KPQ41394.1"/>
    <property type="molecule type" value="Genomic_DNA"/>
</dbReference>
<evidence type="ECO:0000313" key="1">
    <source>
        <dbReference type="EMBL" id="KPQ41394.1"/>
    </source>
</evidence>